<evidence type="ECO:0000313" key="1">
    <source>
        <dbReference type="EMBL" id="PQM45748.1"/>
    </source>
</evidence>
<evidence type="ECO:0000313" key="2">
    <source>
        <dbReference type="Proteomes" id="UP000238296"/>
    </source>
</evidence>
<name>A0A2S8BGJ5_9MYCO</name>
<dbReference type="EMBL" id="PPEA01000595">
    <property type="protein sequence ID" value="PQM45748.1"/>
    <property type="molecule type" value="Genomic_DNA"/>
</dbReference>
<reference evidence="1 2" key="1">
    <citation type="journal article" date="2017" name="Int. J. Syst. Evol. Microbiol.">
        <title>Mycobacterium talmoniae sp. nov., a slowly growing mycobacterium isolated from human respiratory samples.</title>
        <authorList>
            <person name="Davidson R.M."/>
            <person name="DeGroote M.A."/>
            <person name="Marola J.L."/>
            <person name="Buss S."/>
            <person name="Jones V."/>
            <person name="McNeil M.R."/>
            <person name="Freifeld A.G."/>
            <person name="Elaine Epperson L."/>
            <person name="Hasan N.A."/>
            <person name="Jackson M."/>
            <person name="Iwen P.C."/>
            <person name="Salfinger M."/>
            <person name="Strong M."/>
        </authorList>
    </citation>
    <scope>NUCLEOTIDE SEQUENCE [LARGE SCALE GENOMIC DNA]</scope>
    <source>
        <strain evidence="1 2">ATCC BAA-2683</strain>
    </source>
</reference>
<gene>
    <name evidence="1" type="ORF">C1Y40_04082</name>
</gene>
<dbReference type="Proteomes" id="UP000238296">
    <property type="component" value="Unassembled WGS sequence"/>
</dbReference>
<sequence length="71" mass="7643">MFGAIHATITQPKPTTEEARIATCGTPRALTATSWAGASRRAASTNSIRDAVYRPEFRQDSTAVSTTAFIR</sequence>
<organism evidence="1 2">
    <name type="scientific">Mycobacterium talmoniae</name>
    <dbReference type="NCBI Taxonomy" id="1858794"/>
    <lineage>
        <taxon>Bacteria</taxon>
        <taxon>Bacillati</taxon>
        <taxon>Actinomycetota</taxon>
        <taxon>Actinomycetes</taxon>
        <taxon>Mycobacteriales</taxon>
        <taxon>Mycobacteriaceae</taxon>
        <taxon>Mycobacterium</taxon>
    </lineage>
</organism>
<protein>
    <submittedName>
        <fullName evidence="1">Uncharacterized protein</fullName>
    </submittedName>
</protein>
<comment type="caution">
    <text evidence="1">The sequence shown here is derived from an EMBL/GenBank/DDBJ whole genome shotgun (WGS) entry which is preliminary data.</text>
</comment>
<proteinExistence type="predicted"/>
<dbReference type="AlphaFoldDB" id="A0A2S8BGJ5"/>
<accession>A0A2S8BGJ5</accession>